<evidence type="ECO:0000256" key="4">
    <source>
        <dbReference type="ARBA" id="ARBA00022694"/>
    </source>
</evidence>
<evidence type="ECO:0000256" key="7">
    <source>
        <dbReference type="SAM" id="MobiDB-lite"/>
    </source>
</evidence>
<feature type="domain" description="DTW" evidence="8">
    <location>
        <begin position="77"/>
        <end position="302"/>
    </location>
</feature>
<keyword evidence="4" id="KW-0819">tRNA processing</keyword>
<comment type="caution">
    <text evidence="9">The sequence shown here is derived from an EMBL/GenBank/DDBJ whole genome shotgun (WGS) entry which is preliminary data.</text>
</comment>
<name>A0A1D3CZK9_9EIME</name>
<accession>A0A1D3CZK9</accession>
<proteinExistence type="inferred from homology"/>
<dbReference type="PANTHER" id="PTHR21392">
    <property type="entry name" value="TRNA-URIDINE AMINOCARBOXYPROPYLTRANSFERASE 2"/>
    <property type="match status" value="1"/>
</dbReference>
<feature type="compositionally biased region" description="Polar residues" evidence="7">
    <location>
        <begin position="301"/>
        <end position="312"/>
    </location>
</feature>
<comment type="similarity">
    <text evidence="5">Belongs to the TDD superfamily. DTWD2 family.</text>
</comment>
<keyword evidence="2" id="KW-0808">Transferase</keyword>
<evidence type="ECO:0000256" key="5">
    <source>
        <dbReference type="ARBA" id="ARBA00034489"/>
    </source>
</evidence>
<dbReference type="PANTHER" id="PTHR21392:SF0">
    <property type="entry name" value="TRNA-URIDINE AMINOCARBOXYPROPYLTRANSFERASE 2"/>
    <property type="match status" value="1"/>
</dbReference>
<dbReference type="InterPro" id="IPR039262">
    <property type="entry name" value="DTWD2/TAPT"/>
</dbReference>
<dbReference type="VEuPathDB" id="ToxoDB:cyc_03394"/>
<feature type="region of interest" description="Disordered" evidence="7">
    <location>
        <begin position="32"/>
        <end position="74"/>
    </location>
</feature>
<dbReference type="SMART" id="SM01144">
    <property type="entry name" value="DTW"/>
    <property type="match status" value="1"/>
</dbReference>
<dbReference type="GO" id="GO:0008033">
    <property type="term" value="P:tRNA processing"/>
    <property type="evidence" value="ECO:0007669"/>
    <property type="project" value="UniProtKB-KW"/>
</dbReference>
<dbReference type="GO" id="GO:0016432">
    <property type="term" value="F:tRNA-uridine aminocarboxypropyltransferase activity"/>
    <property type="evidence" value="ECO:0007669"/>
    <property type="project" value="UniProtKB-EC"/>
</dbReference>
<evidence type="ECO:0000259" key="8">
    <source>
        <dbReference type="SMART" id="SM01144"/>
    </source>
</evidence>
<keyword evidence="3" id="KW-0949">S-adenosyl-L-methionine</keyword>
<sequence length="328" mass="35736">MALKKDHTTLTPLDAAESGTPHLLLDTLSQQNQQAPLWHPHSHHRDRDVQQEIQQEREKHNSHGEHVQQEQNKRVKRRHVCEGCGRPSSVCYCSTVSGRELNLSDPSVSAIVDRVLVFLHPLERKRKNGSLQAEGCQSSAEAERVESSLPLGTGSLPLRLPITLLAIDGTWKEANEMLRAAPWLQQLPAVHLPHSQVLPVEQGDPLEGVSSFATASGRSTCSTTRSESCEEALRVSGAYGLIRTPPARVAAKGGVCTAEAIAEALAILGRWGRTTAPSLLQIADTTRQTLQRIVALQQQMRKQTKNSENTLDSAIGAKGAATPRRPSS</sequence>
<feature type="compositionally biased region" description="Basic and acidic residues" evidence="7">
    <location>
        <begin position="45"/>
        <end position="73"/>
    </location>
</feature>
<gene>
    <name evidence="9" type="ORF">cyc_03394</name>
</gene>
<reference evidence="9 10" key="1">
    <citation type="journal article" date="2016" name="BMC Genomics">
        <title>Comparative genomics reveals Cyclospora cayetanensis possesses coccidia-like metabolism and invasion components but unique surface antigens.</title>
        <authorList>
            <person name="Liu S."/>
            <person name="Wang L."/>
            <person name="Zheng H."/>
            <person name="Xu Z."/>
            <person name="Roellig D.M."/>
            <person name="Li N."/>
            <person name="Frace M.A."/>
            <person name="Tang K."/>
            <person name="Arrowood M.J."/>
            <person name="Moss D.M."/>
            <person name="Zhang L."/>
            <person name="Feng Y."/>
            <person name="Xiao L."/>
        </authorList>
    </citation>
    <scope>NUCLEOTIDE SEQUENCE [LARGE SCALE GENOMIC DNA]</scope>
    <source>
        <strain evidence="9 10">CHN_HEN01</strain>
    </source>
</reference>
<dbReference type="Proteomes" id="UP000095192">
    <property type="component" value="Unassembled WGS sequence"/>
</dbReference>
<dbReference type="InParanoid" id="A0A1D3CZK9"/>
<dbReference type="EC" id="2.5.1.25" evidence="1"/>
<dbReference type="EMBL" id="JROU02001383">
    <property type="protein sequence ID" value="OEH76646.1"/>
    <property type="molecule type" value="Genomic_DNA"/>
</dbReference>
<dbReference type="InterPro" id="IPR005636">
    <property type="entry name" value="DTW"/>
</dbReference>
<dbReference type="Pfam" id="PF03942">
    <property type="entry name" value="DTW"/>
    <property type="match status" value="1"/>
</dbReference>
<keyword evidence="10" id="KW-1185">Reference proteome</keyword>
<evidence type="ECO:0000313" key="9">
    <source>
        <dbReference type="EMBL" id="OEH76646.1"/>
    </source>
</evidence>
<dbReference type="AlphaFoldDB" id="A0A1D3CZK9"/>
<evidence type="ECO:0000256" key="3">
    <source>
        <dbReference type="ARBA" id="ARBA00022691"/>
    </source>
</evidence>
<evidence type="ECO:0000256" key="6">
    <source>
        <dbReference type="ARBA" id="ARBA00048718"/>
    </source>
</evidence>
<evidence type="ECO:0000313" key="10">
    <source>
        <dbReference type="Proteomes" id="UP000095192"/>
    </source>
</evidence>
<protein>
    <recommendedName>
        <fullName evidence="1">tRNA-uridine aminocarboxypropyltransferase</fullName>
        <ecNumber evidence="1">2.5.1.25</ecNumber>
    </recommendedName>
</protein>
<organism evidence="9 10">
    <name type="scientific">Cyclospora cayetanensis</name>
    <dbReference type="NCBI Taxonomy" id="88456"/>
    <lineage>
        <taxon>Eukaryota</taxon>
        <taxon>Sar</taxon>
        <taxon>Alveolata</taxon>
        <taxon>Apicomplexa</taxon>
        <taxon>Conoidasida</taxon>
        <taxon>Coccidia</taxon>
        <taxon>Eucoccidiorida</taxon>
        <taxon>Eimeriorina</taxon>
        <taxon>Eimeriidae</taxon>
        <taxon>Cyclospora</taxon>
    </lineage>
</organism>
<feature type="region of interest" description="Disordered" evidence="7">
    <location>
        <begin position="301"/>
        <end position="328"/>
    </location>
</feature>
<evidence type="ECO:0000256" key="1">
    <source>
        <dbReference type="ARBA" id="ARBA00012386"/>
    </source>
</evidence>
<comment type="catalytic activity">
    <reaction evidence="6">
        <text>a uridine in tRNA + S-adenosyl-L-methionine = a 3-[(3S)-3-amino-3-carboxypropyl]uridine in tRNA + S-methyl-5'-thioadenosine + H(+)</text>
        <dbReference type="Rhea" id="RHEA:62432"/>
        <dbReference type="Rhea" id="RHEA-COMP:13339"/>
        <dbReference type="Rhea" id="RHEA-COMP:16092"/>
        <dbReference type="ChEBI" id="CHEBI:15378"/>
        <dbReference type="ChEBI" id="CHEBI:17509"/>
        <dbReference type="ChEBI" id="CHEBI:59789"/>
        <dbReference type="ChEBI" id="CHEBI:65315"/>
        <dbReference type="ChEBI" id="CHEBI:82930"/>
        <dbReference type="EC" id="2.5.1.25"/>
    </reaction>
</comment>
<dbReference type="VEuPathDB" id="ToxoDB:LOC34620094"/>
<evidence type="ECO:0000256" key="2">
    <source>
        <dbReference type="ARBA" id="ARBA00022679"/>
    </source>
</evidence>